<reference evidence="1 2" key="1">
    <citation type="journal article" date="2018" name="Proc. Natl. Acad. Sci. U.S.A.">
        <title>Draft genome sequence of Camellia sinensis var. sinensis provides insights into the evolution of the tea genome and tea quality.</title>
        <authorList>
            <person name="Wei C."/>
            <person name="Yang H."/>
            <person name="Wang S."/>
            <person name="Zhao J."/>
            <person name="Liu C."/>
            <person name="Gao L."/>
            <person name="Xia E."/>
            <person name="Lu Y."/>
            <person name="Tai Y."/>
            <person name="She G."/>
            <person name="Sun J."/>
            <person name="Cao H."/>
            <person name="Tong W."/>
            <person name="Gao Q."/>
            <person name="Li Y."/>
            <person name="Deng W."/>
            <person name="Jiang X."/>
            <person name="Wang W."/>
            <person name="Chen Q."/>
            <person name="Zhang S."/>
            <person name="Li H."/>
            <person name="Wu J."/>
            <person name="Wang P."/>
            <person name="Li P."/>
            <person name="Shi C."/>
            <person name="Zheng F."/>
            <person name="Jian J."/>
            <person name="Huang B."/>
            <person name="Shan D."/>
            <person name="Shi M."/>
            <person name="Fang C."/>
            <person name="Yue Y."/>
            <person name="Li F."/>
            <person name="Li D."/>
            <person name="Wei S."/>
            <person name="Han B."/>
            <person name="Jiang C."/>
            <person name="Yin Y."/>
            <person name="Xia T."/>
            <person name="Zhang Z."/>
            <person name="Bennetzen J.L."/>
            <person name="Zhao S."/>
            <person name="Wan X."/>
        </authorList>
    </citation>
    <scope>NUCLEOTIDE SEQUENCE [LARGE SCALE GENOMIC DNA]</scope>
    <source>
        <strain evidence="2">cv. Shuchazao</strain>
        <tissue evidence="1">Leaf</tissue>
    </source>
</reference>
<protein>
    <submittedName>
        <fullName evidence="1">Uncharacterized protein</fullName>
    </submittedName>
</protein>
<dbReference type="Pfam" id="PF03140">
    <property type="entry name" value="DUF247"/>
    <property type="match status" value="1"/>
</dbReference>
<dbReference type="Proteomes" id="UP000306102">
    <property type="component" value="Unassembled WGS sequence"/>
</dbReference>
<sequence length="178" mass="19979">MTKVLDPHDNITDLAIRYHHCVSQYASLGPVKILYAYNGISTCGVKHFLGLDVSLICRYGILKNMLGGDEVVVSIVNKISTCVVAPRDNFYYSQVFDDVSRQCFPFLLTSVIEVVEPMAKLLKAVRLSLSPPFSFLYDCSSFELRVGVFKVRFCKSFVNESRRTCRTLRNGGLGFMIG</sequence>
<gene>
    <name evidence="1" type="ORF">TEA_019204</name>
</gene>
<dbReference type="InterPro" id="IPR004158">
    <property type="entry name" value="DUF247_pln"/>
</dbReference>
<organism evidence="1 2">
    <name type="scientific">Camellia sinensis var. sinensis</name>
    <name type="common">China tea</name>
    <dbReference type="NCBI Taxonomy" id="542762"/>
    <lineage>
        <taxon>Eukaryota</taxon>
        <taxon>Viridiplantae</taxon>
        <taxon>Streptophyta</taxon>
        <taxon>Embryophyta</taxon>
        <taxon>Tracheophyta</taxon>
        <taxon>Spermatophyta</taxon>
        <taxon>Magnoliopsida</taxon>
        <taxon>eudicotyledons</taxon>
        <taxon>Gunneridae</taxon>
        <taxon>Pentapetalae</taxon>
        <taxon>asterids</taxon>
        <taxon>Ericales</taxon>
        <taxon>Theaceae</taxon>
        <taxon>Camellia</taxon>
    </lineage>
</organism>
<proteinExistence type="predicted"/>
<comment type="caution">
    <text evidence="1">The sequence shown here is derived from an EMBL/GenBank/DDBJ whole genome shotgun (WGS) entry which is preliminary data.</text>
</comment>
<keyword evidence="2" id="KW-1185">Reference proteome</keyword>
<accession>A0A4S4E950</accession>
<name>A0A4S4E950_CAMSN</name>
<dbReference type="AlphaFoldDB" id="A0A4S4E950"/>
<evidence type="ECO:0000313" key="2">
    <source>
        <dbReference type="Proteomes" id="UP000306102"/>
    </source>
</evidence>
<evidence type="ECO:0000313" key="1">
    <source>
        <dbReference type="EMBL" id="THG12638.1"/>
    </source>
</evidence>
<dbReference type="EMBL" id="SDRB02006404">
    <property type="protein sequence ID" value="THG12638.1"/>
    <property type="molecule type" value="Genomic_DNA"/>
</dbReference>